<dbReference type="NCBIfam" id="TIGR01643">
    <property type="entry name" value="YD_repeat_2x"/>
    <property type="match status" value="2"/>
</dbReference>
<gene>
    <name evidence="3" type="ORF">VF724_18925</name>
</gene>
<accession>A0ABU5ZMH2</accession>
<sequence length="377" mass="41797">MAPDQTETVTGSVYFAYDPNGNMTQKGNVSYQYDSENRLVQVTTPTETVTYTYDGDGNRISKTVNGQTTSYIYDISEGFPQLLVEMDGTGTIAKQYINGTSVIGSVYGPRNELYCLYDGLGSVIAATDAAGTIAAAYDYDAFGALKSETGSVPNDLKFIGEQNDSETGLIYLRAGYYDPTTGRFITKDTFAGYSTDPQSLNRYVYAYNNPVNMIDPSGHSPLEQSSSWFDRMLNSRFVNSIQTVNNYFNQADPNGWKTLIGDDVNLFLTPNLSVKEKIRTYLLNNSIVGFLKGKGLGNPFKGKTFEEIDEMFTKKGFEKRGPDPVNGKGGYVNPTTGRSYYLDKGGQYKKGYEAPHVDVNRLKTDKSDLVKKKYFLD</sequence>
<evidence type="ECO:0000313" key="3">
    <source>
        <dbReference type="EMBL" id="MEB3103714.1"/>
    </source>
</evidence>
<dbReference type="NCBIfam" id="TIGR03696">
    <property type="entry name" value="Rhs_assc_core"/>
    <property type="match status" value="1"/>
</dbReference>
<dbReference type="PANTHER" id="PTHR32305">
    <property type="match status" value="1"/>
</dbReference>
<reference evidence="3" key="1">
    <citation type="submission" date="2023-12" db="EMBL/GenBank/DDBJ databases">
        <title>Fervidustalea candida gen. nov., sp. nov., a novel member of the family Paenibacillaceae isolated from a geothermal area.</title>
        <authorList>
            <person name="Li W.-J."/>
            <person name="Jiao J.-Y."/>
            <person name="Chen Y."/>
        </authorList>
    </citation>
    <scope>NUCLEOTIDE SEQUENCE</scope>
    <source>
        <strain evidence="3">SYSU GA230002</strain>
    </source>
</reference>
<dbReference type="InterPro" id="IPR056823">
    <property type="entry name" value="TEN-like_YD-shell"/>
</dbReference>
<dbReference type="Gene3D" id="2.180.10.10">
    <property type="entry name" value="RHS repeat-associated core"/>
    <property type="match status" value="1"/>
</dbReference>
<evidence type="ECO:0000313" key="4">
    <source>
        <dbReference type="Proteomes" id="UP001310386"/>
    </source>
</evidence>
<dbReference type="RefSeq" id="WP_371755840.1">
    <property type="nucleotide sequence ID" value="NZ_JAYJLD010000046.1"/>
</dbReference>
<feature type="domain" description="Teneurin-like YD-shell" evidence="2">
    <location>
        <begin position="9"/>
        <end position="211"/>
    </location>
</feature>
<dbReference type="InterPro" id="IPR022385">
    <property type="entry name" value="Rhs_assc_core"/>
</dbReference>
<keyword evidence="4" id="KW-1185">Reference proteome</keyword>
<dbReference type="Proteomes" id="UP001310386">
    <property type="component" value="Unassembled WGS sequence"/>
</dbReference>
<dbReference type="EMBL" id="JAYJLD010000046">
    <property type="protein sequence ID" value="MEB3103714.1"/>
    <property type="molecule type" value="Genomic_DNA"/>
</dbReference>
<name>A0ABU5ZMH2_9BACL</name>
<keyword evidence="1" id="KW-0677">Repeat</keyword>
<proteinExistence type="predicted"/>
<organism evidence="3 4">
    <name type="scientific">Ferviditalea candida</name>
    <dbReference type="NCBI Taxonomy" id="3108399"/>
    <lineage>
        <taxon>Bacteria</taxon>
        <taxon>Bacillati</taxon>
        <taxon>Bacillota</taxon>
        <taxon>Bacilli</taxon>
        <taxon>Bacillales</taxon>
        <taxon>Paenibacillaceae</taxon>
        <taxon>Ferviditalea</taxon>
    </lineage>
</organism>
<evidence type="ECO:0000259" key="2">
    <source>
        <dbReference type="Pfam" id="PF25023"/>
    </source>
</evidence>
<protein>
    <submittedName>
        <fullName evidence="3">RHS repeat-associated core domain-containing protein</fullName>
    </submittedName>
</protein>
<dbReference type="Pfam" id="PF25023">
    <property type="entry name" value="TEN_YD-shell"/>
    <property type="match status" value="1"/>
</dbReference>
<dbReference type="InterPro" id="IPR006530">
    <property type="entry name" value="YD"/>
</dbReference>
<dbReference type="PANTHER" id="PTHR32305:SF15">
    <property type="entry name" value="PROTEIN RHSA-RELATED"/>
    <property type="match status" value="1"/>
</dbReference>
<dbReference type="InterPro" id="IPR050708">
    <property type="entry name" value="T6SS_VgrG/RHS"/>
</dbReference>
<comment type="caution">
    <text evidence="3">The sequence shown here is derived from an EMBL/GenBank/DDBJ whole genome shotgun (WGS) entry which is preliminary data.</text>
</comment>
<evidence type="ECO:0000256" key="1">
    <source>
        <dbReference type="ARBA" id="ARBA00022737"/>
    </source>
</evidence>